<dbReference type="Proteomes" id="UP000006310">
    <property type="component" value="Chromosome 4"/>
</dbReference>
<dbReference type="eggNOG" id="ENOG502S9P5">
    <property type="taxonomic scope" value="Eukaryota"/>
</dbReference>
<feature type="compositionally biased region" description="Low complexity" evidence="1">
    <location>
        <begin position="26"/>
        <end position="57"/>
    </location>
</feature>
<dbReference type="KEGG" id="kng:KNAG_0D04290"/>
<evidence type="ECO:0000256" key="1">
    <source>
        <dbReference type="SAM" id="MobiDB-lite"/>
    </source>
</evidence>
<name>J7R5P1_HUIN7</name>
<feature type="region of interest" description="Disordered" evidence="1">
    <location>
        <begin position="1"/>
        <end position="82"/>
    </location>
</feature>
<keyword evidence="3" id="KW-1185">Reference proteome</keyword>
<dbReference type="GO" id="GO:0010494">
    <property type="term" value="C:cytoplasmic stress granule"/>
    <property type="evidence" value="ECO:0007669"/>
    <property type="project" value="EnsemblFungi"/>
</dbReference>
<dbReference type="RefSeq" id="XP_022464421.1">
    <property type="nucleotide sequence ID" value="XM_022607868.1"/>
</dbReference>
<gene>
    <name evidence="2" type="primary">KNAG0D04290</name>
    <name evidence="2" type="ordered locus">KNAG_0D04290</name>
</gene>
<dbReference type="HOGENOM" id="CLU_125609_1_0_1"/>
<dbReference type="OrthoDB" id="4036571at2759"/>
<protein>
    <submittedName>
        <fullName evidence="2">Uncharacterized protein</fullName>
    </submittedName>
</protein>
<evidence type="ECO:0000313" key="3">
    <source>
        <dbReference type="Proteomes" id="UP000006310"/>
    </source>
</evidence>
<sequence length="146" mass="15579">MATTTPKLTGWAQAAARSAPKHSRTTSAVNAKADAVAATEKSATGSPTPSHSPAAAAVDKKANHTGTTGGKKTAHRPPFNRDEVRKYMDSLFDTYANAEETVSYDNILQNNKNLQTANWGTVSSGKNKNKNKKYGYLADIAKVLKN</sequence>
<accession>J7R5P1</accession>
<reference evidence="2 3" key="1">
    <citation type="journal article" date="2011" name="Proc. Natl. Acad. Sci. U.S.A.">
        <title>Evolutionary erosion of yeast sex chromosomes by mating-type switching accidents.</title>
        <authorList>
            <person name="Gordon J.L."/>
            <person name="Armisen D."/>
            <person name="Proux-Wera E."/>
            <person name="Oheigeartaigh S.S."/>
            <person name="Byrne K.P."/>
            <person name="Wolfe K.H."/>
        </authorList>
    </citation>
    <scope>NUCLEOTIDE SEQUENCE [LARGE SCALE GENOMIC DNA]</scope>
    <source>
        <strain evidence="3">ATCC MYA-139 / BCRC 22969 / CBS 8797 / CCRC 22969 / KCTC 17520 / NBRC 10181 / NCYC 3082</strain>
    </source>
</reference>
<dbReference type="STRING" id="1071383.J7R5P1"/>
<reference evidence="3" key="2">
    <citation type="submission" date="2012-08" db="EMBL/GenBank/DDBJ databases">
        <title>Genome sequence of Kazachstania naganishii.</title>
        <authorList>
            <person name="Gordon J.L."/>
            <person name="Armisen D."/>
            <person name="Proux-Wera E."/>
            <person name="OhEigeartaigh S.S."/>
            <person name="Byrne K.P."/>
            <person name="Wolfe K.H."/>
        </authorList>
    </citation>
    <scope>NUCLEOTIDE SEQUENCE [LARGE SCALE GENOMIC DNA]</scope>
    <source>
        <strain evidence="3">ATCC MYA-139 / BCRC 22969 / CBS 8797 / CCRC 22969 / KCTC 17520 / NBRC 10181 / NCYC 3082</strain>
    </source>
</reference>
<dbReference type="GeneID" id="34525864"/>
<dbReference type="AlphaFoldDB" id="J7R5P1"/>
<organism evidence="2 3">
    <name type="scientific">Huiozyma naganishii (strain ATCC MYA-139 / BCRC 22969 / CBS 8797 / KCTC 17520 / NBRC 10181 / NCYC 3082 / Yp74L-3)</name>
    <name type="common">Yeast</name>
    <name type="synonym">Kazachstania naganishii</name>
    <dbReference type="NCBI Taxonomy" id="1071383"/>
    <lineage>
        <taxon>Eukaryota</taxon>
        <taxon>Fungi</taxon>
        <taxon>Dikarya</taxon>
        <taxon>Ascomycota</taxon>
        <taxon>Saccharomycotina</taxon>
        <taxon>Saccharomycetes</taxon>
        <taxon>Saccharomycetales</taxon>
        <taxon>Saccharomycetaceae</taxon>
        <taxon>Huiozyma</taxon>
    </lineage>
</organism>
<proteinExistence type="predicted"/>
<evidence type="ECO:0000313" key="2">
    <source>
        <dbReference type="EMBL" id="CCK70175.1"/>
    </source>
</evidence>
<dbReference type="EMBL" id="HE978317">
    <property type="protein sequence ID" value="CCK70175.1"/>
    <property type="molecule type" value="Genomic_DNA"/>
</dbReference>
<dbReference type="OMA" id="KWKSKRY"/>
<dbReference type="GO" id="GO:0005777">
    <property type="term" value="C:peroxisome"/>
    <property type="evidence" value="ECO:0007669"/>
    <property type="project" value="EnsemblFungi"/>
</dbReference>